<comment type="subunit">
    <text evidence="4">Toroid-shaped homodecamer, composed of two pentamers of five dimers.</text>
</comment>
<dbReference type="EMBL" id="JACIDR010000001">
    <property type="protein sequence ID" value="MBB3971973.1"/>
    <property type="molecule type" value="Genomic_DNA"/>
</dbReference>
<keyword evidence="7 8" id="KW-0342">GTP-binding</keyword>
<dbReference type="InterPro" id="IPR020602">
    <property type="entry name" value="GTP_CycHdrlase_I_dom"/>
</dbReference>
<dbReference type="NCBIfam" id="NF006825">
    <property type="entry name" value="PRK09347.1-2"/>
    <property type="match status" value="1"/>
</dbReference>
<keyword evidence="11" id="KW-1185">Reference proteome</keyword>
<evidence type="ECO:0000256" key="5">
    <source>
        <dbReference type="ARBA" id="ARBA00022563"/>
    </source>
</evidence>
<dbReference type="PROSITE" id="PS00860">
    <property type="entry name" value="GTP_CYCLOHYDROL_1_2"/>
    <property type="match status" value="1"/>
</dbReference>
<evidence type="ECO:0000256" key="1">
    <source>
        <dbReference type="ARBA" id="ARBA00001052"/>
    </source>
</evidence>
<proteinExistence type="inferred from homology"/>
<dbReference type="InterPro" id="IPR001474">
    <property type="entry name" value="GTP_CycHdrlase_I"/>
</dbReference>
<dbReference type="RefSeq" id="WP_183393804.1">
    <property type="nucleotide sequence ID" value="NZ_JACIDR010000001.1"/>
</dbReference>
<dbReference type="UniPathway" id="UPA00848">
    <property type="reaction ID" value="UER00151"/>
</dbReference>
<dbReference type="InterPro" id="IPR043134">
    <property type="entry name" value="GTP-CH-I_N"/>
</dbReference>
<dbReference type="HAMAP" id="MF_00223">
    <property type="entry name" value="FolE"/>
    <property type="match status" value="1"/>
</dbReference>
<feature type="domain" description="GTP cyclohydrolase I" evidence="9">
    <location>
        <begin position="32"/>
        <end position="209"/>
    </location>
</feature>
<dbReference type="EC" id="3.5.4.16" evidence="8"/>
<gene>
    <name evidence="8" type="primary">folE</name>
    <name evidence="10" type="ORF">GGR24_000606</name>
</gene>
<evidence type="ECO:0000256" key="3">
    <source>
        <dbReference type="ARBA" id="ARBA00008085"/>
    </source>
</evidence>
<dbReference type="PANTHER" id="PTHR11109:SF7">
    <property type="entry name" value="GTP CYCLOHYDROLASE 1"/>
    <property type="match status" value="1"/>
</dbReference>
<evidence type="ECO:0000256" key="4">
    <source>
        <dbReference type="ARBA" id="ARBA00011857"/>
    </source>
</evidence>
<dbReference type="GO" id="GO:0006729">
    <property type="term" value="P:tetrahydrobiopterin biosynthetic process"/>
    <property type="evidence" value="ECO:0007669"/>
    <property type="project" value="TreeGrafter"/>
</dbReference>
<dbReference type="SUPFAM" id="SSF55620">
    <property type="entry name" value="Tetrahydrobiopterin biosynthesis enzymes-like"/>
    <property type="match status" value="1"/>
</dbReference>
<comment type="pathway">
    <text evidence="2 8">Cofactor biosynthesis; 7,8-dihydroneopterin triphosphate biosynthesis; 7,8-dihydroneopterin triphosphate from GTP: step 1/1.</text>
</comment>
<evidence type="ECO:0000256" key="6">
    <source>
        <dbReference type="ARBA" id="ARBA00022801"/>
    </source>
</evidence>
<sequence length="216" mass="24178">MDAVVQHPFARVPIPAPKGHQTFRKPTREEAEAAVRTLIAWAGDNPNREGLMDTPKRVVKAYSELFAGYAQDAAQDLERVFEDVQGYDDMVVLRDIPYFSHCEHHMVPFFGKAHVAYYPQNGVVGLSKIARVIDTYAKRLQTQEALTAQILAAIDEHLRPRGVAVMLEGEHMCMSMRGIQKQGVSTVTTQFTGVFRDEPAEQARFITLVRAGHGSR</sequence>
<comment type="similarity">
    <text evidence="3 8">Belongs to the GTP cyclohydrolase I family.</text>
</comment>
<dbReference type="InterPro" id="IPR043133">
    <property type="entry name" value="GTP-CH-I_C/QueF"/>
</dbReference>
<dbReference type="NCBIfam" id="NF006826">
    <property type="entry name" value="PRK09347.1-3"/>
    <property type="match status" value="1"/>
</dbReference>
<dbReference type="GO" id="GO:0006730">
    <property type="term" value="P:one-carbon metabolic process"/>
    <property type="evidence" value="ECO:0007669"/>
    <property type="project" value="UniProtKB-UniRule"/>
</dbReference>
<dbReference type="GO" id="GO:0005525">
    <property type="term" value="F:GTP binding"/>
    <property type="evidence" value="ECO:0007669"/>
    <property type="project" value="UniProtKB-KW"/>
</dbReference>
<dbReference type="GO" id="GO:0008270">
    <property type="term" value="F:zinc ion binding"/>
    <property type="evidence" value="ECO:0007669"/>
    <property type="project" value="UniProtKB-UniRule"/>
</dbReference>
<dbReference type="Gene3D" id="3.30.1130.10">
    <property type="match status" value="1"/>
</dbReference>
<organism evidence="10 11">
    <name type="scientific">Hansschlegelia beijingensis</name>
    <dbReference type="NCBI Taxonomy" id="1133344"/>
    <lineage>
        <taxon>Bacteria</taxon>
        <taxon>Pseudomonadati</taxon>
        <taxon>Pseudomonadota</taxon>
        <taxon>Alphaproteobacteria</taxon>
        <taxon>Hyphomicrobiales</taxon>
        <taxon>Methylopilaceae</taxon>
        <taxon>Hansschlegelia</taxon>
    </lineage>
</organism>
<keyword evidence="8" id="KW-0862">Zinc</keyword>
<keyword evidence="6 8" id="KW-0378">Hydrolase</keyword>
<evidence type="ECO:0000259" key="9">
    <source>
        <dbReference type="Pfam" id="PF01227"/>
    </source>
</evidence>
<dbReference type="NCBIfam" id="TIGR00063">
    <property type="entry name" value="folE"/>
    <property type="match status" value="1"/>
</dbReference>
<evidence type="ECO:0000256" key="2">
    <source>
        <dbReference type="ARBA" id="ARBA00005080"/>
    </source>
</evidence>
<dbReference type="GO" id="GO:0005737">
    <property type="term" value="C:cytoplasm"/>
    <property type="evidence" value="ECO:0007669"/>
    <property type="project" value="TreeGrafter"/>
</dbReference>
<keyword evidence="8" id="KW-0547">Nucleotide-binding</keyword>
<evidence type="ECO:0000256" key="7">
    <source>
        <dbReference type="ARBA" id="ARBA00023134"/>
    </source>
</evidence>
<dbReference type="Pfam" id="PF01227">
    <property type="entry name" value="GTP_cyclohydroI"/>
    <property type="match status" value="1"/>
</dbReference>
<dbReference type="InterPro" id="IPR018234">
    <property type="entry name" value="GTP_CycHdrlase_I_CS"/>
</dbReference>
<feature type="binding site" evidence="8">
    <location>
        <position position="173"/>
    </location>
    <ligand>
        <name>Zn(2+)</name>
        <dbReference type="ChEBI" id="CHEBI:29105"/>
    </ligand>
</feature>
<dbReference type="PROSITE" id="PS00859">
    <property type="entry name" value="GTP_CYCLOHYDROL_1_1"/>
    <property type="match status" value="1"/>
</dbReference>
<comment type="catalytic activity">
    <reaction evidence="1 8">
        <text>GTP + H2O = 7,8-dihydroneopterin 3'-triphosphate + formate + H(+)</text>
        <dbReference type="Rhea" id="RHEA:17473"/>
        <dbReference type="ChEBI" id="CHEBI:15377"/>
        <dbReference type="ChEBI" id="CHEBI:15378"/>
        <dbReference type="ChEBI" id="CHEBI:15740"/>
        <dbReference type="ChEBI" id="CHEBI:37565"/>
        <dbReference type="ChEBI" id="CHEBI:58462"/>
        <dbReference type="EC" id="3.5.4.16"/>
    </reaction>
</comment>
<dbReference type="GO" id="GO:0046654">
    <property type="term" value="P:tetrahydrofolate biosynthetic process"/>
    <property type="evidence" value="ECO:0007669"/>
    <property type="project" value="UniProtKB-UniRule"/>
</dbReference>
<dbReference type="FunFam" id="3.30.1130.10:FF:000001">
    <property type="entry name" value="GTP cyclohydrolase 1"/>
    <property type="match status" value="1"/>
</dbReference>
<dbReference type="Proteomes" id="UP000528964">
    <property type="component" value="Unassembled WGS sequence"/>
</dbReference>
<feature type="binding site" evidence="8">
    <location>
        <position position="105"/>
    </location>
    <ligand>
        <name>Zn(2+)</name>
        <dbReference type="ChEBI" id="CHEBI:29105"/>
    </ligand>
</feature>
<dbReference type="GO" id="GO:0003934">
    <property type="term" value="F:GTP cyclohydrolase I activity"/>
    <property type="evidence" value="ECO:0007669"/>
    <property type="project" value="UniProtKB-UniRule"/>
</dbReference>
<dbReference type="Gene3D" id="1.10.286.10">
    <property type="match status" value="1"/>
</dbReference>
<accession>A0A7W6GEE9</accession>
<name>A0A7W6GEE9_9HYPH</name>
<keyword evidence="5 8" id="KW-0554">One-carbon metabolism</keyword>
<evidence type="ECO:0000256" key="8">
    <source>
        <dbReference type="HAMAP-Rule" id="MF_00223"/>
    </source>
</evidence>
<reference evidence="10 11" key="1">
    <citation type="submission" date="2020-08" db="EMBL/GenBank/DDBJ databases">
        <title>Genomic Encyclopedia of Type Strains, Phase IV (KMG-IV): sequencing the most valuable type-strain genomes for metagenomic binning, comparative biology and taxonomic classification.</title>
        <authorList>
            <person name="Goeker M."/>
        </authorList>
    </citation>
    <scope>NUCLEOTIDE SEQUENCE [LARGE SCALE GENOMIC DNA]</scope>
    <source>
        <strain evidence="10 11">DSM 25481</strain>
    </source>
</reference>
<evidence type="ECO:0000313" key="10">
    <source>
        <dbReference type="EMBL" id="MBB3971973.1"/>
    </source>
</evidence>
<dbReference type="AlphaFoldDB" id="A0A7W6GEE9"/>
<dbReference type="PANTHER" id="PTHR11109">
    <property type="entry name" value="GTP CYCLOHYDROLASE I"/>
    <property type="match status" value="1"/>
</dbReference>
<protein>
    <recommendedName>
        <fullName evidence="8">GTP cyclohydrolase 1</fullName>
        <ecNumber evidence="8">3.5.4.16</ecNumber>
    </recommendedName>
    <alternativeName>
        <fullName evidence="8">GTP cyclohydrolase I</fullName>
        <shortName evidence="8">GTP-CH-I</shortName>
    </alternativeName>
</protein>
<dbReference type="FunFam" id="1.10.286.10:FF:000001">
    <property type="entry name" value="GTP cyclohydrolase 1"/>
    <property type="match status" value="1"/>
</dbReference>
<feature type="binding site" evidence="8">
    <location>
        <position position="102"/>
    </location>
    <ligand>
        <name>Zn(2+)</name>
        <dbReference type="ChEBI" id="CHEBI:29105"/>
    </ligand>
</feature>
<comment type="caution">
    <text evidence="10">The sequence shown here is derived from an EMBL/GenBank/DDBJ whole genome shotgun (WGS) entry which is preliminary data.</text>
</comment>
<comment type="subunit">
    <text evidence="8">Homopolymer.</text>
</comment>
<keyword evidence="8" id="KW-0479">Metal-binding</keyword>
<evidence type="ECO:0000313" key="11">
    <source>
        <dbReference type="Proteomes" id="UP000528964"/>
    </source>
</evidence>